<dbReference type="EMBL" id="JYON01000001">
    <property type="protein sequence ID" value="KJH73503.1"/>
    <property type="molecule type" value="Genomic_DNA"/>
</dbReference>
<protein>
    <recommendedName>
        <fullName evidence="3">Transposase</fullName>
    </recommendedName>
</protein>
<name>A0A0D8ZXK7_9CYAN</name>
<sequence length="61" mass="6922">MLGLDIIRNTRVYQEAYAEGEQKAKLETVPRLLKMELTVEQVAEALNLDIEVVQQAVPKQP</sequence>
<organism evidence="1 2">
    <name type="scientific">Aliterella atlantica CENA595</name>
    <dbReference type="NCBI Taxonomy" id="1618023"/>
    <lineage>
        <taxon>Bacteria</taxon>
        <taxon>Bacillati</taxon>
        <taxon>Cyanobacteriota</taxon>
        <taxon>Cyanophyceae</taxon>
        <taxon>Chroococcidiopsidales</taxon>
        <taxon>Aliterellaceae</taxon>
        <taxon>Aliterella</taxon>
    </lineage>
</organism>
<gene>
    <name evidence="1" type="ORF">UH38_01680</name>
</gene>
<dbReference type="STRING" id="1618023.UH38_01680"/>
<keyword evidence="2" id="KW-1185">Reference proteome</keyword>
<comment type="caution">
    <text evidence="1">The sequence shown here is derived from an EMBL/GenBank/DDBJ whole genome shotgun (WGS) entry which is preliminary data.</text>
</comment>
<evidence type="ECO:0000313" key="2">
    <source>
        <dbReference type="Proteomes" id="UP000032452"/>
    </source>
</evidence>
<dbReference type="RefSeq" id="WP_045052853.1">
    <property type="nucleotide sequence ID" value="NZ_CAWMDP010000017.1"/>
</dbReference>
<evidence type="ECO:0008006" key="3">
    <source>
        <dbReference type="Google" id="ProtNLM"/>
    </source>
</evidence>
<reference evidence="1 2" key="1">
    <citation type="submission" date="2015-02" db="EMBL/GenBank/DDBJ databases">
        <title>Draft genome of a novel marine cyanobacterium (Chroococcales) isolated from South Atlantic Ocean.</title>
        <authorList>
            <person name="Rigonato J."/>
            <person name="Alvarenga D.O."/>
            <person name="Branco L.H."/>
            <person name="Varani A.M."/>
            <person name="Brandini F.P."/>
            <person name="Fiore M.F."/>
        </authorList>
    </citation>
    <scope>NUCLEOTIDE SEQUENCE [LARGE SCALE GENOMIC DNA]</scope>
    <source>
        <strain evidence="1 2">CENA595</strain>
    </source>
</reference>
<evidence type="ECO:0000313" key="1">
    <source>
        <dbReference type="EMBL" id="KJH73503.1"/>
    </source>
</evidence>
<proteinExistence type="predicted"/>
<dbReference type="AlphaFoldDB" id="A0A0D8ZXK7"/>
<dbReference type="Proteomes" id="UP000032452">
    <property type="component" value="Unassembled WGS sequence"/>
</dbReference>
<accession>A0A0D8ZXK7</accession>